<reference evidence="2 3" key="1">
    <citation type="submission" date="2013-11" db="EMBL/GenBank/DDBJ databases">
        <title>The Damaraland mole rat (Fukomys damarensis) genome and evolution of African mole rats.</title>
        <authorList>
            <person name="Gladyshev V.N."/>
            <person name="Fang X."/>
        </authorList>
    </citation>
    <scope>NUCLEOTIDE SEQUENCE [LARGE SCALE GENOMIC DNA]</scope>
    <source>
        <tissue evidence="2">Liver</tissue>
    </source>
</reference>
<dbReference type="AlphaFoldDB" id="A0A091DM32"/>
<organism evidence="2 3">
    <name type="scientific">Fukomys damarensis</name>
    <name type="common">Damaraland mole rat</name>
    <name type="synonym">Cryptomys damarensis</name>
    <dbReference type="NCBI Taxonomy" id="885580"/>
    <lineage>
        <taxon>Eukaryota</taxon>
        <taxon>Metazoa</taxon>
        <taxon>Chordata</taxon>
        <taxon>Craniata</taxon>
        <taxon>Vertebrata</taxon>
        <taxon>Euteleostomi</taxon>
        <taxon>Mammalia</taxon>
        <taxon>Eutheria</taxon>
        <taxon>Euarchontoglires</taxon>
        <taxon>Glires</taxon>
        <taxon>Rodentia</taxon>
        <taxon>Hystricomorpha</taxon>
        <taxon>Bathyergidae</taxon>
        <taxon>Fukomys</taxon>
    </lineage>
</organism>
<name>A0A091DM32_FUKDA</name>
<feature type="region of interest" description="Disordered" evidence="1">
    <location>
        <begin position="24"/>
        <end position="48"/>
    </location>
</feature>
<protein>
    <submittedName>
        <fullName evidence="2">Uncharacterized protein</fullName>
    </submittedName>
</protein>
<evidence type="ECO:0000256" key="1">
    <source>
        <dbReference type="SAM" id="MobiDB-lite"/>
    </source>
</evidence>
<proteinExistence type="predicted"/>
<accession>A0A091DM32</accession>
<gene>
    <name evidence="2" type="ORF">H920_07255</name>
</gene>
<dbReference type="Proteomes" id="UP000028990">
    <property type="component" value="Unassembled WGS sequence"/>
</dbReference>
<keyword evidence="3" id="KW-1185">Reference proteome</keyword>
<dbReference type="EMBL" id="KN122294">
    <property type="protein sequence ID" value="KFO31325.1"/>
    <property type="molecule type" value="Genomic_DNA"/>
</dbReference>
<evidence type="ECO:0000313" key="3">
    <source>
        <dbReference type="Proteomes" id="UP000028990"/>
    </source>
</evidence>
<evidence type="ECO:0000313" key="2">
    <source>
        <dbReference type="EMBL" id="KFO31325.1"/>
    </source>
</evidence>
<sequence>MLLLLLLGASPGWQLRRHGTLLGPEQGAGSPSTGRVLGAASRIGPPEC</sequence>